<dbReference type="PANTHER" id="PTHR43806">
    <property type="entry name" value="PEPTIDASE S8"/>
    <property type="match status" value="1"/>
</dbReference>
<feature type="signal peptide" evidence="6">
    <location>
        <begin position="1"/>
        <end position="22"/>
    </location>
</feature>
<keyword evidence="2" id="KW-0645">Protease</keyword>
<organism evidence="8 9">
    <name type="scientific">Methylocaldum marinum</name>
    <dbReference type="NCBI Taxonomy" id="1432792"/>
    <lineage>
        <taxon>Bacteria</taxon>
        <taxon>Pseudomonadati</taxon>
        <taxon>Pseudomonadota</taxon>
        <taxon>Gammaproteobacteria</taxon>
        <taxon>Methylococcales</taxon>
        <taxon>Methylococcaceae</taxon>
        <taxon>Methylocaldum</taxon>
    </lineage>
</organism>
<sequence>METNKAGTLFVCLSLFSFQAFPADPPPDTKEKAPSENLPPPDTGKGDADSMRAPKGSRKVSQALVKLHDEYESFRESAGNTPVKPETFKSRSALIQVRNGYVAIDAVAADDPEGLRRELEELGAKNLAVYGRVVSGWLPIAAIERLDALSRLQFAAPAYAKTNSGSVDGQGDVAMRSNLARTTFGVDGSGITIGVLSNSFDCLGGAENDIASSNLPSGITVLKDLKDDDRCPPPTDPGVDEGRAMMQIIHDVAPGARLSFHTTGGGQANFAQGILELARAGAKVIVDDWTYYSEPMFQDGVIAQAVDRVVADGVAYFSSAGNSGNASYEAAFSPSGMFKDEGGGFICELHDFDPGPEVNVFQRINVPPGSELTMSFQWDAPSASVQPGAPGAPNDLDVFLYDEAETLVADGKELNIGSDSVEIVSLLNPRESGVSVYKVQITNCGGPNPALIKYVLRGGGIDQFDTASSTIFGHHNAAGTAAVGSAPYRSTPAFGVNPPELDEFSSVGGTPILFDTAGNRNASPEIRYQPLIVAPNDVNTSFFGGTDSEGDGFPNFVGTSAAAPHAAAVAALMREADPSLSPREIYAAMAHTAIDMDDPHSPDFDVGFDFAGGCGLVRADAAIRNSPGAGCPGFRK</sequence>
<evidence type="ECO:0000256" key="5">
    <source>
        <dbReference type="SAM" id="MobiDB-lite"/>
    </source>
</evidence>
<keyword evidence="3" id="KW-0378">Hydrolase</keyword>
<protein>
    <submittedName>
        <fullName evidence="8">Peptidase families S8 and S53 domain protein</fullName>
    </submittedName>
</protein>
<dbReference type="KEGG" id="mmai:sS8_3480"/>
<name>A0A250KUX4_9GAMM</name>
<dbReference type="InterPro" id="IPR036852">
    <property type="entry name" value="Peptidase_S8/S53_dom_sf"/>
</dbReference>
<comment type="similarity">
    <text evidence="1">Belongs to the peptidase S8 family.</text>
</comment>
<evidence type="ECO:0000313" key="9">
    <source>
        <dbReference type="Proteomes" id="UP000266313"/>
    </source>
</evidence>
<dbReference type="RefSeq" id="WP_170161129.1">
    <property type="nucleotide sequence ID" value="NZ_AP017928.1"/>
</dbReference>
<evidence type="ECO:0000256" key="4">
    <source>
        <dbReference type="ARBA" id="ARBA00022825"/>
    </source>
</evidence>
<dbReference type="Pfam" id="PF00082">
    <property type="entry name" value="Peptidase_S8"/>
    <property type="match status" value="1"/>
</dbReference>
<proteinExistence type="inferred from homology"/>
<reference evidence="8 9" key="1">
    <citation type="submission" date="2016-12" db="EMBL/GenBank/DDBJ databases">
        <title>Genome sequencing of Methylocaldum marinum.</title>
        <authorList>
            <person name="Takeuchi M."/>
            <person name="Kamagata Y."/>
            <person name="Hiraoka S."/>
            <person name="Oshima K."/>
            <person name="Hattori M."/>
            <person name="Iwasaki W."/>
        </authorList>
    </citation>
    <scope>NUCLEOTIDE SEQUENCE [LARGE SCALE GENOMIC DNA]</scope>
    <source>
        <strain evidence="8 9">S8</strain>
    </source>
</reference>
<dbReference type="InterPro" id="IPR034075">
    <property type="entry name" value="Glr3161-like_dom"/>
</dbReference>
<dbReference type="InterPro" id="IPR050131">
    <property type="entry name" value="Peptidase_S8_subtilisin-like"/>
</dbReference>
<gene>
    <name evidence="8" type="ORF">sS8_3480</name>
</gene>
<evidence type="ECO:0000256" key="3">
    <source>
        <dbReference type="ARBA" id="ARBA00022801"/>
    </source>
</evidence>
<evidence type="ECO:0000256" key="1">
    <source>
        <dbReference type="ARBA" id="ARBA00011073"/>
    </source>
</evidence>
<dbReference type="PROSITE" id="PS00138">
    <property type="entry name" value="SUBTILASE_SER"/>
    <property type="match status" value="1"/>
</dbReference>
<feature type="chain" id="PRO_5013372601" evidence="6">
    <location>
        <begin position="23"/>
        <end position="636"/>
    </location>
</feature>
<dbReference type="Proteomes" id="UP000266313">
    <property type="component" value="Chromosome"/>
</dbReference>
<keyword evidence="6" id="KW-0732">Signal</keyword>
<dbReference type="GO" id="GO:0004252">
    <property type="term" value="F:serine-type endopeptidase activity"/>
    <property type="evidence" value="ECO:0007669"/>
    <property type="project" value="InterPro"/>
</dbReference>
<evidence type="ECO:0000259" key="7">
    <source>
        <dbReference type="Pfam" id="PF00082"/>
    </source>
</evidence>
<accession>A0A250KUX4</accession>
<evidence type="ECO:0000256" key="2">
    <source>
        <dbReference type="ARBA" id="ARBA00022670"/>
    </source>
</evidence>
<feature type="region of interest" description="Disordered" evidence="5">
    <location>
        <begin position="23"/>
        <end position="58"/>
    </location>
</feature>
<keyword evidence="9" id="KW-1185">Reference proteome</keyword>
<dbReference type="PANTHER" id="PTHR43806:SF11">
    <property type="entry name" value="CEREVISIN-RELATED"/>
    <property type="match status" value="1"/>
</dbReference>
<evidence type="ECO:0000313" key="8">
    <source>
        <dbReference type="EMBL" id="BBA35417.1"/>
    </source>
</evidence>
<dbReference type="CDD" id="cd05562">
    <property type="entry name" value="Peptidases_S53_like"/>
    <property type="match status" value="1"/>
</dbReference>
<feature type="domain" description="Peptidase S8/S53" evidence="7">
    <location>
        <begin position="521"/>
        <end position="603"/>
    </location>
</feature>
<dbReference type="InterPro" id="IPR000209">
    <property type="entry name" value="Peptidase_S8/S53_dom"/>
</dbReference>
<dbReference type="GO" id="GO:0006508">
    <property type="term" value="P:proteolysis"/>
    <property type="evidence" value="ECO:0007669"/>
    <property type="project" value="UniProtKB-KW"/>
</dbReference>
<keyword evidence="4" id="KW-0720">Serine protease</keyword>
<evidence type="ECO:0000256" key="6">
    <source>
        <dbReference type="SAM" id="SignalP"/>
    </source>
</evidence>
<dbReference type="AlphaFoldDB" id="A0A250KUX4"/>
<dbReference type="Gene3D" id="3.40.50.200">
    <property type="entry name" value="Peptidase S8/S53 domain"/>
    <property type="match status" value="2"/>
</dbReference>
<dbReference type="InterPro" id="IPR023828">
    <property type="entry name" value="Peptidase_S8_Ser-AS"/>
</dbReference>
<dbReference type="EMBL" id="AP017928">
    <property type="protein sequence ID" value="BBA35417.1"/>
    <property type="molecule type" value="Genomic_DNA"/>
</dbReference>
<dbReference type="SUPFAM" id="SSF52743">
    <property type="entry name" value="Subtilisin-like"/>
    <property type="match status" value="1"/>
</dbReference>